<evidence type="ECO:0000313" key="2">
    <source>
        <dbReference type="Proteomes" id="UP001500459"/>
    </source>
</evidence>
<name>A0ABP6UZH9_9FLAO</name>
<dbReference type="Gene3D" id="3.80.10.10">
    <property type="entry name" value="Ribonuclease Inhibitor"/>
    <property type="match status" value="1"/>
</dbReference>
<reference evidence="2" key="1">
    <citation type="journal article" date="2019" name="Int. J. Syst. Evol. Microbiol.">
        <title>The Global Catalogue of Microorganisms (GCM) 10K type strain sequencing project: providing services to taxonomists for standard genome sequencing and annotation.</title>
        <authorList>
            <consortium name="The Broad Institute Genomics Platform"/>
            <consortium name="The Broad Institute Genome Sequencing Center for Infectious Disease"/>
            <person name="Wu L."/>
            <person name="Ma J."/>
        </authorList>
    </citation>
    <scope>NUCLEOTIDE SEQUENCE [LARGE SCALE GENOMIC DNA]</scope>
    <source>
        <strain evidence="2">JCM 17106</strain>
    </source>
</reference>
<dbReference type="RefSeq" id="WP_344930954.1">
    <property type="nucleotide sequence ID" value="NZ_BAABCW010000035.1"/>
</dbReference>
<keyword evidence="2" id="KW-1185">Reference proteome</keyword>
<sequence>MLIIDKEVNIDTDYLNLSFFGEIDNNEFKKLTQFKNLKHLNMSSSDLLDKHLVFIGQVETIELLDLDSTEITDSGLVNLNQLKRLRELRIKDNPQLTNDCIEFLSDIEQLELIHIANTSITKTGLIKLLTKKELKSVILGSEFDNEIDELLKITEMCPKLEITLKGKCLISNGKLS</sequence>
<accession>A0ABP6UZH9</accession>
<dbReference type="EMBL" id="BAABCW010000035">
    <property type="protein sequence ID" value="GAA3523360.1"/>
    <property type="molecule type" value="Genomic_DNA"/>
</dbReference>
<comment type="caution">
    <text evidence="1">The sequence shown here is derived from an EMBL/GenBank/DDBJ whole genome shotgun (WGS) entry which is preliminary data.</text>
</comment>
<protein>
    <recommendedName>
        <fullName evidence="3">Leucine-rich repeat domain-containing protein</fullName>
    </recommendedName>
</protein>
<dbReference type="Proteomes" id="UP001500459">
    <property type="component" value="Unassembled WGS sequence"/>
</dbReference>
<dbReference type="SUPFAM" id="SSF52047">
    <property type="entry name" value="RNI-like"/>
    <property type="match status" value="1"/>
</dbReference>
<gene>
    <name evidence="1" type="ORF">GCM10022393_42740</name>
</gene>
<evidence type="ECO:0000313" key="1">
    <source>
        <dbReference type="EMBL" id="GAA3523360.1"/>
    </source>
</evidence>
<evidence type="ECO:0008006" key="3">
    <source>
        <dbReference type="Google" id="ProtNLM"/>
    </source>
</evidence>
<proteinExistence type="predicted"/>
<organism evidence="1 2">
    <name type="scientific">Aquimarina addita</name>
    <dbReference type="NCBI Taxonomy" id="870485"/>
    <lineage>
        <taxon>Bacteria</taxon>
        <taxon>Pseudomonadati</taxon>
        <taxon>Bacteroidota</taxon>
        <taxon>Flavobacteriia</taxon>
        <taxon>Flavobacteriales</taxon>
        <taxon>Flavobacteriaceae</taxon>
        <taxon>Aquimarina</taxon>
    </lineage>
</organism>
<dbReference type="InterPro" id="IPR032675">
    <property type="entry name" value="LRR_dom_sf"/>
</dbReference>